<organism evidence="1 2">
    <name type="scientific">Tanacetum coccineum</name>
    <dbReference type="NCBI Taxonomy" id="301880"/>
    <lineage>
        <taxon>Eukaryota</taxon>
        <taxon>Viridiplantae</taxon>
        <taxon>Streptophyta</taxon>
        <taxon>Embryophyta</taxon>
        <taxon>Tracheophyta</taxon>
        <taxon>Spermatophyta</taxon>
        <taxon>Magnoliopsida</taxon>
        <taxon>eudicotyledons</taxon>
        <taxon>Gunneridae</taxon>
        <taxon>Pentapetalae</taxon>
        <taxon>asterids</taxon>
        <taxon>campanulids</taxon>
        <taxon>Asterales</taxon>
        <taxon>Asteraceae</taxon>
        <taxon>Asteroideae</taxon>
        <taxon>Anthemideae</taxon>
        <taxon>Anthemidinae</taxon>
        <taxon>Tanacetum</taxon>
    </lineage>
</organism>
<reference evidence="1" key="2">
    <citation type="submission" date="2022-01" db="EMBL/GenBank/DDBJ databases">
        <authorList>
            <person name="Yamashiro T."/>
            <person name="Shiraishi A."/>
            <person name="Satake H."/>
            <person name="Nakayama K."/>
        </authorList>
    </citation>
    <scope>NUCLEOTIDE SEQUENCE</scope>
</reference>
<name>A0ABQ4XRD3_9ASTR</name>
<protein>
    <submittedName>
        <fullName evidence="1">Uncharacterized protein</fullName>
    </submittedName>
</protein>
<evidence type="ECO:0000313" key="1">
    <source>
        <dbReference type="EMBL" id="GJS67377.1"/>
    </source>
</evidence>
<comment type="caution">
    <text evidence="1">The sequence shown here is derived from an EMBL/GenBank/DDBJ whole genome shotgun (WGS) entry which is preliminary data.</text>
</comment>
<accession>A0ABQ4XRD3</accession>
<dbReference type="Proteomes" id="UP001151760">
    <property type="component" value="Unassembled WGS sequence"/>
</dbReference>
<keyword evidence="2" id="KW-1185">Reference proteome</keyword>
<evidence type="ECO:0000313" key="2">
    <source>
        <dbReference type="Proteomes" id="UP001151760"/>
    </source>
</evidence>
<sequence length="89" mass="10047">MRERERLKMSWTPSCSDLHTKAPLLPDQFSQMVSLFSPADKPTKSVLVYLVLPFPSGVIGVRSSKLMGLRILAFPLFGGEWLYDHVDLP</sequence>
<dbReference type="EMBL" id="BQNB010009713">
    <property type="protein sequence ID" value="GJS67377.1"/>
    <property type="molecule type" value="Genomic_DNA"/>
</dbReference>
<gene>
    <name evidence="1" type="ORF">Tco_0681941</name>
</gene>
<proteinExistence type="predicted"/>
<reference evidence="1" key="1">
    <citation type="journal article" date="2022" name="Int. J. Mol. Sci.">
        <title>Draft Genome of Tanacetum Coccineum: Genomic Comparison of Closely Related Tanacetum-Family Plants.</title>
        <authorList>
            <person name="Yamashiro T."/>
            <person name="Shiraishi A."/>
            <person name="Nakayama K."/>
            <person name="Satake H."/>
        </authorList>
    </citation>
    <scope>NUCLEOTIDE SEQUENCE</scope>
</reference>